<keyword evidence="2" id="KW-1185">Reference proteome</keyword>
<comment type="caution">
    <text evidence="1">The sequence shown here is derived from an EMBL/GenBank/DDBJ whole genome shotgun (WGS) entry which is preliminary data.</text>
</comment>
<name>A0A8S1VR97_9CILI</name>
<dbReference type="AlphaFoldDB" id="A0A8S1VR97"/>
<evidence type="ECO:0000313" key="2">
    <source>
        <dbReference type="Proteomes" id="UP000689195"/>
    </source>
</evidence>
<evidence type="ECO:0000313" key="1">
    <source>
        <dbReference type="EMBL" id="CAD8179261.1"/>
    </source>
</evidence>
<reference evidence="1" key="1">
    <citation type="submission" date="2021-01" db="EMBL/GenBank/DDBJ databases">
        <authorList>
            <consortium name="Genoscope - CEA"/>
            <person name="William W."/>
        </authorList>
    </citation>
    <scope>NUCLEOTIDE SEQUENCE</scope>
</reference>
<dbReference type="Proteomes" id="UP000689195">
    <property type="component" value="Unassembled WGS sequence"/>
</dbReference>
<organism evidence="1 2">
    <name type="scientific">Paramecium pentaurelia</name>
    <dbReference type="NCBI Taxonomy" id="43138"/>
    <lineage>
        <taxon>Eukaryota</taxon>
        <taxon>Sar</taxon>
        <taxon>Alveolata</taxon>
        <taxon>Ciliophora</taxon>
        <taxon>Intramacronucleata</taxon>
        <taxon>Oligohymenophorea</taxon>
        <taxon>Peniculida</taxon>
        <taxon>Parameciidae</taxon>
        <taxon>Paramecium</taxon>
    </lineage>
</organism>
<protein>
    <submittedName>
        <fullName evidence="1">Uncharacterized protein</fullName>
    </submittedName>
</protein>
<sequence>MGPRLKVNTIRFPISEDLKPLPDMFEGPSESPVLAIARDSLLLRIFHKFYMCVNGTNVKNFKIYNNRDYE</sequence>
<proteinExistence type="predicted"/>
<dbReference type="EMBL" id="CAJJDO010000071">
    <property type="protein sequence ID" value="CAD8179261.1"/>
    <property type="molecule type" value="Genomic_DNA"/>
</dbReference>
<accession>A0A8S1VR97</accession>
<gene>
    <name evidence="1" type="ORF">PPENT_87.1.T0710158</name>
</gene>